<organism evidence="1 2">
    <name type="scientific">Gymnopus androsaceus JB14</name>
    <dbReference type="NCBI Taxonomy" id="1447944"/>
    <lineage>
        <taxon>Eukaryota</taxon>
        <taxon>Fungi</taxon>
        <taxon>Dikarya</taxon>
        <taxon>Basidiomycota</taxon>
        <taxon>Agaricomycotina</taxon>
        <taxon>Agaricomycetes</taxon>
        <taxon>Agaricomycetidae</taxon>
        <taxon>Agaricales</taxon>
        <taxon>Marasmiineae</taxon>
        <taxon>Omphalotaceae</taxon>
        <taxon>Gymnopus</taxon>
    </lineage>
</organism>
<accession>A0A6A4I2B4</accession>
<dbReference type="EMBL" id="ML769413">
    <property type="protein sequence ID" value="KAE9404889.1"/>
    <property type="molecule type" value="Genomic_DNA"/>
</dbReference>
<reference evidence="1" key="1">
    <citation type="journal article" date="2019" name="Environ. Microbiol.">
        <title>Fungal ecological strategies reflected in gene transcription - a case study of two litter decomposers.</title>
        <authorList>
            <person name="Barbi F."/>
            <person name="Kohler A."/>
            <person name="Barry K."/>
            <person name="Baskaran P."/>
            <person name="Daum C."/>
            <person name="Fauchery L."/>
            <person name="Ihrmark K."/>
            <person name="Kuo A."/>
            <person name="LaButti K."/>
            <person name="Lipzen A."/>
            <person name="Morin E."/>
            <person name="Grigoriev I.V."/>
            <person name="Henrissat B."/>
            <person name="Lindahl B."/>
            <person name="Martin F."/>
        </authorList>
    </citation>
    <scope>NUCLEOTIDE SEQUENCE</scope>
    <source>
        <strain evidence="1">JB14</strain>
    </source>
</reference>
<evidence type="ECO:0000313" key="1">
    <source>
        <dbReference type="EMBL" id="KAE9404889.1"/>
    </source>
</evidence>
<sequence length="64" mass="7204">MPVLQAVEHLASNDKAVQAVHHFRDRSGNDPPADIKQVDVCCLELLQRYFSRELYTLGPVANKV</sequence>
<protein>
    <submittedName>
        <fullName evidence="1">Uncharacterized protein</fullName>
    </submittedName>
</protein>
<dbReference type="Proteomes" id="UP000799118">
    <property type="component" value="Unassembled WGS sequence"/>
</dbReference>
<evidence type="ECO:0000313" key="2">
    <source>
        <dbReference type="Proteomes" id="UP000799118"/>
    </source>
</evidence>
<dbReference type="AlphaFoldDB" id="A0A6A4I2B4"/>
<name>A0A6A4I2B4_9AGAR</name>
<keyword evidence="2" id="KW-1185">Reference proteome</keyword>
<gene>
    <name evidence="1" type="ORF">BT96DRAFT_397946</name>
</gene>
<proteinExistence type="predicted"/>